<feature type="chain" id="PRO_5014865753" evidence="7">
    <location>
        <begin position="23"/>
        <end position="120"/>
    </location>
</feature>
<evidence type="ECO:0000256" key="4">
    <source>
        <dbReference type="ARBA" id="ARBA00022982"/>
    </source>
</evidence>
<evidence type="ECO:0000313" key="9">
    <source>
        <dbReference type="EMBL" id="PLC51561.1"/>
    </source>
</evidence>
<organism evidence="9 10">
    <name type="scientific">Pollutimonas subterranea</name>
    <dbReference type="NCBI Taxonomy" id="2045210"/>
    <lineage>
        <taxon>Bacteria</taxon>
        <taxon>Pseudomonadati</taxon>
        <taxon>Pseudomonadota</taxon>
        <taxon>Betaproteobacteria</taxon>
        <taxon>Burkholderiales</taxon>
        <taxon>Alcaligenaceae</taxon>
        <taxon>Pollutimonas</taxon>
    </lineage>
</organism>
<keyword evidence="4" id="KW-0249">Electron transport</keyword>
<accession>A0A2N4U968</accession>
<dbReference type="Proteomes" id="UP000234190">
    <property type="component" value="Unassembled WGS sequence"/>
</dbReference>
<dbReference type="PROSITE" id="PS51007">
    <property type="entry name" value="CYTC"/>
    <property type="match status" value="1"/>
</dbReference>
<keyword evidence="2 6" id="KW-0349">Heme</keyword>
<dbReference type="OrthoDB" id="8777614at2"/>
<name>A0A2N4U968_9BURK</name>
<dbReference type="Gene3D" id="1.10.760.10">
    <property type="entry name" value="Cytochrome c-like domain"/>
    <property type="match status" value="1"/>
</dbReference>
<evidence type="ECO:0000256" key="2">
    <source>
        <dbReference type="ARBA" id="ARBA00022617"/>
    </source>
</evidence>
<keyword evidence="1" id="KW-0813">Transport</keyword>
<evidence type="ECO:0000256" key="5">
    <source>
        <dbReference type="ARBA" id="ARBA00023004"/>
    </source>
</evidence>
<keyword evidence="10" id="KW-1185">Reference proteome</keyword>
<keyword evidence="3 6" id="KW-0479">Metal-binding</keyword>
<protein>
    <submittedName>
        <fullName evidence="9">Cytochrome</fullName>
    </submittedName>
</protein>
<evidence type="ECO:0000256" key="6">
    <source>
        <dbReference type="PROSITE-ProRule" id="PRU00433"/>
    </source>
</evidence>
<dbReference type="InterPro" id="IPR036909">
    <property type="entry name" value="Cyt_c-like_dom_sf"/>
</dbReference>
<dbReference type="GO" id="GO:0009055">
    <property type="term" value="F:electron transfer activity"/>
    <property type="evidence" value="ECO:0007669"/>
    <property type="project" value="InterPro"/>
</dbReference>
<dbReference type="RefSeq" id="WP_102072052.1">
    <property type="nucleotide sequence ID" value="NZ_PDNW01000001.1"/>
</dbReference>
<keyword evidence="7" id="KW-0732">Signal</keyword>
<feature type="domain" description="Cytochrome c" evidence="8">
    <location>
        <begin position="23"/>
        <end position="113"/>
    </location>
</feature>
<proteinExistence type="predicted"/>
<evidence type="ECO:0000259" key="8">
    <source>
        <dbReference type="PROSITE" id="PS51007"/>
    </source>
</evidence>
<dbReference type="PANTHER" id="PTHR33751">
    <property type="entry name" value="CBB3-TYPE CYTOCHROME C OXIDASE SUBUNIT FIXP"/>
    <property type="match status" value="1"/>
</dbReference>
<evidence type="ECO:0000256" key="3">
    <source>
        <dbReference type="ARBA" id="ARBA00022723"/>
    </source>
</evidence>
<comment type="caution">
    <text evidence="9">The sequence shown here is derived from an EMBL/GenBank/DDBJ whole genome shotgun (WGS) entry which is preliminary data.</text>
</comment>
<evidence type="ECO:0000256" key="1">
    <source>
        <dbReference type="ARBA" id="ARBA00022448"/>
    </source>
</evidence>
<gene>
    <name evidence="9" type="ORF">CR159_00545</name>
</gene>
<evidence type="ECO:0000256" key="7">
    <source>
        <dbReference type="SAM" id="SignalP"/>
    </source>
</evidence>
<dbReference type="PANTHER" id="PTHR33751:SF9">
    <property type="entry name" value="CYTOCHROME C4"/>
    <property type="match status" value="1"/>
</dbReference>
<dbReference type="EMBL" id="PDNW01000001">
    <property type="protein sequence ID" value="PLC51561.1"/>
    <property type="molecule type" value="Genomic_DNA"/>
</dbReference>
<dbReference type="Pfam" id="PF00034">
    <property type="entry name" value="Cytochrom_C"/>
    <property type="match status" value="1"/>
</dbReference>
<dbReference type="AlphaFoldDB" id="A0A2N4U968"/>
<reference evidence="9 10" key="1">
    <citation type="submission" date="2017-10" db="EMBL/GenBank/DDBJ databases">
        <title>Two draft genome sequences of Pusillimonas sp. strains isolated from a nitrate- and radionuclide-contaminated groundwater in Russia.</title>
        <authorList>
            <person name="Grouzdev D.S."/>
            <person name="Tourova T.P."/>
            <person name="Goeva M.A."/>
            <person name="Babich T.L."/>
            <person name="Sokolova D.S."/>
            <person name="Abdullin R."/>
            <person name="Poltaraus A.B."/>
            <person name="Toshchakov S.V."/>
            <person name="Nazina T.N."/>
        </authorList>
    </citation>
    <scope>NUCLEOTIDE SEQUENCE [LARGE SCALE GENOMIC DNA]</scope>
    <source>
        <strain evidence="9 10">JR1/69-3-13</strain>
    </source>
</reference>
<keyword evidence="5 6" id="KW-0408">Iron</keyword>
<feature type="signal peptide" evidence="7">
    <location>
        <begin position="1"/>
        <end position="22"/>
    </location>
</feature>
<sequence>MKKLSFALAASAMFTFASGAVAADVAAGKAAFEKFACASCHGADAKTSVLPTYPILAGQHEDYLRHALRSYQRGGSGAPASANIRKNAVMGAMAAPLSTTDIANIAAWLSSLESPLAIRK</sequence>
<dbReference type="GO" id="GO:0020037">
    <property type="term" value="F:heme binding"/>
    <property type="evidence" value="ECO:0007669"/>
    <property type="project" value="InterPro"/>
</dbReference>
<dbReference type="InterPro" id="IPR009056">
    <property type="entry name" value="Cyt_c-like_dom"/>
</dbReference>
<evidence type="ECO:0000313" key="10">
    <source>
        <dbReference type="Proteomes" id="UP000234190"/>
    </source>
</evidence>
<dbReference type="InterPro" id="IPR050597">
    <property type="entry name" value="Cytochrome_c_Oxidase_Subunit"/>
</dbReference>
<dbReference type="SUPFAM" id="SSF46626">
    <property type="entry name" value="Cytochrome c"/>
    <property type="match status" value="1"/>
</dbReference>
<dbReference type="GO" id="GO:0046872">
    <property type="term" value="F:metal ion binding"/>
    <property type="evidence" value="ECO:0007669"/>
    <property type="project" value="UniProtKB-KW"/>
</dbReference>